<proteinExistence type="predicted"/>
<keyword evidence="2" id="KW-1185">Reference proteome</keyword>
<gene>
    <name evidence="1" type="ORF">N0A02_18310</name>
</gene>
<dbReference type="EMBL" id="JAOALG010000001">
    <property type="protein sequence ID" value="MEQ5841387.1"/>
    <property type="molecule type" value="Genomic_DNA"/>
</dbReference>
<comment type="caution">
    <text evidence="1">The sequence shown here is derived from an EMBL/GenBank/DDBJ whole genome shotgun (WGS) entry which is preliminary data.</text>
</comment>
<keyword evidence="1" id="KW-0808">Transferase</keyword>
<name>A0ABV1LQ04_9BURK</name>
<sequence length="302" mass="33839">MNHKEKLLSGLNISTGVGAEIGALCRPIVSRSDGAIYYVNHTSTADLREKYKNDPQVDTNAIVDVDAVWGKQSLSEALGGKCLDYVIASHVIEHVPDLVGWLTEVGAVLKPNGQLRLAVPDKRFTFDLKREESRLSDVLSAYVVRARIPQPQAVIDHILNVRYDVSVSEIWLGRPSNGRPAHTFADAIGTAQDAFTNGNYHDVHCWVFTPAGFARICQQLVENNLLCMSCAKFFDTARNELEFHVHMQECTDVGYAAATWEEMEKMASPLPPRTIVDWRKLQTTIIPKRLHNVARRLKHRLV</sequence>
<dbReference type="Gene3D" id="3.40.50.150">
    <property type="entry name" value="Vaccinia Virus protein VP39"/>
    <property type="match status" value="1"/>
</dbReference>
<dbReference type="SUPFAM" id="SSF53335">
    <property type="entry name" value="S-adenosyl-L-methionine-dependent methyltransferases"/>
    <property type="match status" value="1"/>
</dbReference>
<keyword evidence="1" id="KW-0489">Methyltransferase</keyword>
<dbReference type="Pfam" id="PF13489">
    <property type="entry name" value="Methyltransf_23"/>
    <property type="match status" value="1"/>
</dbReference>
<dbReference type="GO" id="GO:0032259">
    <property type="term" value="P:methylation"/>
    <property type="evidence" value="ECO:0007669"/>
    <property type="project" value="UniProtKB-KW"/>
</dbReference>
<dbReference type="Proteomes" id="UP001469089">
    <property type="component" value="Unassembled WGS sequence"/>
</dbReference>
<protein>
    <submittedName>
        <fullName evidence="1">Class I SAM-dependent methyltransferase</fullName>
    </submittedName>
</protein>
<reference evidence="1 2" key="1">
    <citation type="journal article" date="2024" name="Chem. Sci.">
        <title>Discovery of a lagriamide polyketide by integrated genome mining, isotopic labeling, and untargeted metabolomics.</title>
        <authorList>
            <person name="Fergusson C.H."/>
            <person name="Saulog J."/>
            <person name="Paulo B.S."/>
            <person name="Wilson D.M."/>
            <person name="Liu D.Y."/>
            <person name="Morehouse N.J."/>
            <person name="Waterworth S."/>
            <person name="Barkei J."/>
            <person name="Gray C.A."/>
            <person name="Kwan J.C."/>
            <person name="Eustaquio A.S."/>
            <person name="Linington R.G."/>
        </authorList>
    </citation>
    <scope>NUCLEOTIDE SEQUENCE [LARGE SCALE GENOMIC DNA]</scope>
    <source>
        <strain evidence="1 2">RL17-338-BIF-B</strain>
    </source>
</reference>
<evidence type="ECO:0000313" key="1">
    <source>
        <dbReference type="EMBL" id="MEQ5841387.1"/>
    </source>
</evidence>
<evidence type="ECO:0000313" key="2">
    <source>
        <dbReference type="Proteomes" id="UP001469089"/>
    </source>
</evidence>
<dbReference type="GO" id="GO:0008168">
    <property type="term" value="F:methyltransferase activity"/>
    <property type="evidence" value="ECO:0007669"/>
    <property type="project" value="UniProtKB-KW"/>
</dbReference>
<dbReference type="InterPro" id="IPR029063">
    <property type="entry name" value="SAM-dependent_MTases_sf"/>
</dbReference>
<dbReference type="RefSeq" id="WP_349543308.1">
    <property type="nucleotide sequence ID" value="NZ_JAOALG010000001.1"/>
</dbReference>
<organism evidence="1 2">
    <name type="scientific">Paraburkholderia acidicola</name>
    <dbReference type="NCBI Taxonomy" id="1912599"/>
    <lineage>
        <taxon>Bacteria</taxon>
        <taxon>Pseudomonadati</taxon>
        <taxon>Pseudomonadota</taxon>
        <taxon>Betaproteobacteria</taxon>
        <taxon>Burkholderiales</taxon>
        <taxon>Burkholderiaceae</taxon>
        <taxon>Paraburkholderia</taxon>
    </lineage>
</organism>
<accession>A0ABV1LQ04</accession>